<reference evidence="1 2" key="1">
    <citation type="submission" date="2019-06" db="EMBL/GenBank/DDBJ databases">
        <title>Spirosoma utsteinense sp. nov. isolated from Antarctic ice-free soils.</title>
        <authorList>
            <person name="Tahon G."/>
        </authorList>
    </citation>
    <scope>NUCLEOTIDE SEQUENCE [LARGE SCALE GENOMIC DNA]</scope>
    <source>
        <strain evidence="1 2">LMG 31447</strain>
    </source>
</reference>
<protein>
    <submittedName>
        <fullName evidence="1">Uncharacterized protein</fullName>
    </submittedName>
</protein>
<evidence type="ECO:0000313" key="1">
    <source>
        <dbReference type="EMBL" id="MBC3794451.1"/>
    </source>
</evidence>
<dbReference type="Proteomes" id="UP000700732">
    <property type="component" value="Unassembled WGS sequence"/>
</dbReference>
<name>A0ABR6WD38_9BACT</name>
<accession>A0ABR6WD38</accession>
<organism evidence="1 2">
    <name type="scientific">Spirosoma utsteinense</name>
    <dbReference type="NCBI Taxonomy" id="2585773"/>
    <lineage>
        <taxon>Bacteria</taxon>
        <taxon>Pseudomonadati</taxon>
        <taxon>Bacteroidota</taxon>
        <taxon>Cytophagia</taxon>
        <taxon>Cytophagales</taxon>
        <taxon>Cytophagaceae</taxon>
        <taxon>Spirosoma</taxon>
    </lineage>
</organism>
<dbReference type="RefSeq" id="WP_186740990.1">
    <property type="nucleotide sequence ID" value="NZ_VFIA01000046.1"/>
</dbReference>
<keyword evidence="2" id="KW-1185">Reference proteome</keyword>
<dbReference type="EMBL" id="VFIA01000046">
    <property type="protein sequence ID" value="MBC3794451.1"/>
    <property type="molecule type" value="Genomic_DNA"/>
</dbReference>
<sequence>MLTLINALPGFTIAHTIGYKKQTRIYTIHRPNQLFSVARKQFTDQKAAGHPVAWFTTR</sequence>
<evidence type="ECO:0000313" key="2">
    <source>
        <dbReference type="Proteomes" id="UP000700732"/>
    </source>
</evidence>
<gene>
    <name evidence="1" type="ORF">FH603_4980</name>
</gene>
<proteinExistence type="predicted"/>
<comment type="caution">
    <text evidence="1">The sequence shown here is derived from an EMBL/GenBank/DDBJ whole genome shotgun (WGS) entry which is preliminary data.</text>
</comment>